<dbReference type="HOGENOM" id="CLU_2873817_0_0_1"/>
<name>A0A0D0CM69_9AGAR</name>
<sequence length="64" mass="7207">QRAIYAKRSISFTPSTRSDALFVVLVFFQLFIKTTPHSLSQHRDTPYNNPKVVSISISNPIPSS</sequence>
<evidence type="ECO:0000313" key="1">
    <source>
        <dbReference type="EMBL" id="KIK59687.1"/>
    </source>
</evidence>
<keyword evidence="2" id="KW-1185">Reference proteome</keyword>
<feature type="non-terminal residue" evidence="1">
    <location>
        <position position="1"/>
    </location>
</feature>
<proteinExistence type="predicted"/>
<gene>
    <name evidence="1" type="ORF">GYMLUDRAFT_44122</name>
</gene>
<reference evidence="1 2" key="1">
    <citation type="submission" date="2014-04" db="EMBL/GenBank/DDBJ databases">
        <title>Evolutionary Origins and Diversification of the Mycorrhizal Mutualists.</title>
        <authorList>
            <consortium name="DOE Joint Genome Institute"/>
            <consortium name="Mycorrhizal Genomics Consortium"/>
            <person name="Kohler A."/>
            <person name="Kuo A."/>
            <person name="Nagy L.G."/>
            <person name="Floudas D."/>
            <person name="Copeland A."/>
            <person name="Barry K.W."/>
            <person name="Cichocki N."/>
            <person name="Veneault-Fourrey C."/>
            <person name="LaButti K."/>
            <person name="Lindquist E.A."/>
            <person name="Lipzen A."/>
            <person name="Lundell T."/>
            <person name="Morin E."/>
            <person name="Murat C."/>
            <person name="Riley R."/>
            <person name="Ohm R."/>
            <person name="Sun H."/>
            <person name="Tunlid A."/>
            <person name="Henrissat B."/>
            <person name="Grigoriev I.V."/>
            <person name="Hibbett D.S."/>
            <person name="Martin F."/>
        </authorList>
    </citation>
    <scope>NUCLEOTIDE SEQUENCE [LARGE SCALE GENOMIC DNA]</scope>
    <source>
        <strain evidence="1 2">FD-317 M1</strain>
    </source>
</reference>
<dbReference type="Proteomes" id="UP000053593">
    <property type="component" value="Unassembled WGS sequence"/>
</dbReference>
<protein>
    <submittedName>
        <fullName evidence="1">Unplaced genomic scaffold GYMLUscaffold_30, whole genome shotgun sequence</fullName>
    </submittedName>
</protein>
<accession>A0A0D0CM69</accession>
<evidence type="ECO:0000313" key="2">
    <source>
        <dbReference type="Proteomes" id="UP000053593"/>
    </source>
</evidence>
<dbReference type="EMBL" id="KN834778">
    <property type="protein sequence ID" value="KIK59687.1"/>
    <property type="molecule type" value="Genomic_DNA"/>
</dbReference>
<dbReference type="AlphaFoldDB" id="A0A0D0CM69"/>
<organism evidence="1 2">
    <name type="scientific">Collybiopsis luxurians FD-317 M1</name>
    <dbReference type="NCBI Taxonomy" id="944289"/>
    <lineage>
        <taxon>Eukaryota</taxon>
        <taxon>Fungi</taxon>
        <taxon>Dikarya</taxon>
        <taxon>Basidiomycota</taxon>
        <taxon>Agaricomycotina</taxon>
        <taxon>Agaricomycetes</taxon>
        <taxon>Agaricomycetidae</taxon>
        <taxon>Agaricales</taxon>
        <taxon>Marasmiineae</taxon>
        <taxon>Omphalotaceae</taxon>
        <taxon>Collybiopsis</taxon>
        <taxon>Collybiopsis luxurians</taxon>
    </lineage>
</organism>